<organism evidence="1 2">
    <name type="scientific">Alicyclobacillus fodiniaquatilis</name>
    <dbReference type="NCBI Taxonomy" id="1661150"/>
    <lineage>
        <taxon>Bacteria</taxon>
        <taxon>Bacillati</taxon>
        <taxon>Bacillota</taxon>
        <taxon>Bacilli</taxon>
        <taxon>Bacillales</taxon>
        <taxon>Alicyclobacillaceae</taxon>
        <taxon>Alicyclobacillus</taxon>
    </lineage>
</organism>
<sequence length="260" mass="28179">MPLYYLQKSLTSLGVKTSWNGSTLNVTSAPSAWKLKTGNPPYTSNPPSGEMQFAIDGAKDGYVRAPKLVAKDPASGEYTAYVPVYYADLFLHSYLSMGASWNGDTWVLSPQATGSITQTTYASWAAASKQVESVRGYLDFPQGDPTVNLGYGITARTDAAMMHAGYAWNEGRWKVEVLYYTKNQGAKQLAENVVAYLHDHMLPAPNNQGVILIQSTTSPSSTAINPKTTVAWQEGNTVYRYASTASPTQALQTVVDSNHG</sequence>
<accession>A0ABW4JHQ4</accession>
<dbReference type="RefSeq" id="WP_377943198.1">
    <property type="nucleotide sequence ID" value="NZ_JBHUCX010000028.1"/>
</dbReference>
<name>A0ABW4JHQ4_9BACL</name>
<comment type="caution">
    <text evidence="1">The sequence shown here is derived from an EMBL/GenBank/DDBJ whole genome shotgun (WGS) entry which is preliminary data.</text>
</comment>
<dbReference type="Proteomes" id="UP001597079">
    <property type="component" value="Unassembled WGS sequence"/>
</dbReference>
<reference evidence="2" key="1">
    <citation type="journal article" date="2019" name="Int. J. Syst. Evol. Microbiol.">
        <title>The Global Catalogue of Microorganisms (GCM) 10K type strain sequencing project: providing services to taxonomists for standard genome sequencing and annotation.</title>
        <authorList>
            <consortium name="The Broad Institute Genomics Platform"/>
            <consortium name="The Broad Institute Genome Sequencing Center for Infectious Disease"/>
            <person name="Wu L."/>
            <person name="Ma J."/>
        </authorList>
    </citation>
    <scope>NUCLEOTIDE SEQUENCE [LARGE SCALE GENOMIC DNA]</scope>
    <source>
        <strain evidence="2">CGMCC 1.12286</strain>
    </source>
</reference>
<evidence type="ECO:0000313" key="2">
    <source>
        <dbReference type="Proteomes" id="UP001597079"/>
    </source>
</evidence>
<evidence type="ECO:0008006" key="3">
    <source>
        <dbReference type="Google" id="ProtNLM"/>
    </source>
</evidence>
<evidence type="ECO:0000313" key="1">
    <source>
        <dbReference type="EMBL" id="MFD1675324.1"/>
    </source>
</evidence>
<keyword evidence="2" id="KW-1185">Reference proteome</keyword>
<proteinExistence type="predicted"/>
<dbReference type="EMBL" id="JBHUCX010000028">
    <property type="protein sequence ID" value="MFD1675324.1"/>
    <property type="molecule type" value="Genomic_DNA"/>
</dbReference>
<protein>
    <recommendedName>
        <fullName evidence="3">Copper amine oxidase-like N-terminal domain-containing protein</fullName>
    </recommendedName>
</protein>
<gene>
    <name evidence="1" type="ORF">ACFSB2_11520</name>
</gene>